<sequence length="57" mass="5854">MNTVAVSTQSSVSERAKAVAAALVLGFVLIYTVGFAASASVHNAAHDTRHGLAFPCH</sequence>
<reference evidence="2 3" key="1">
    <citation type="submission" date="2016-10" db="EMBL/GenBank/DDBJ databases">
        <authorList>
            <person name="de Groot N.N."/>
        </authorList>
    </citation>
    <scope>NUCLEOTIDE SEQUENCE [LARGE SCALE GENOMIC DNA]</scope>
    <source>
        <strain evidence="2 3">DSM 26656</strain>
    </source>
</reference>
<dbReference type="InterPro" id="IPR012667">
    <property type="entry name" value="CbtB_put"/>
</dbReference>
<evidence type="ECO:0000313" key="2">
    <source>
        <dbReference type="EMBL" id="SEG80478.1"/>
    </source>
</evidence>
<keyword evidence="1" id="KW-0472">Membrane</keyword>
<dbReference type="EMBL" id="FNUY01000016">
    <property type="protein sequence ID" value="SEG80478.1"/>
    <property type="molecule type" value="Genomic_DNA"/>
</dbReference>
<dbReference type="RefSeq" id="WP_200828100.1">
    <property type="nucleotide sequence ID" value="NZ_FNUY01000016.1"/>
</dbReference>
<feature type="transmembrane region" description="Helical" evidence="1">
    <location>
        <begin position="20"/>
        <end position="41"/>
    </location>
</feature>
<evidence type="ECO:0000256" key="1">
    <source>
        <dbReference type="SAM" id="Phobius"/>
    </source>
</evidence>
<keyword evidence="1" id="KW-1133">Transmembrane helix</keyword>
<evidence type="ECO:0000313" key="3">
    <source>
        <dbReference type="Proteomes" id="UP000236743"/>
    </source>
</evidence>
<protein>
    <submittedName>
        <fullName evidence="2">Cobalt transporter subunit CbtB</fullName>
    </submittedName>
</protein>
<dbReference type="AlphaFoldDB" id="A0A1H6D674"/>
<proteinExistence type="predicted"/>
<dbReference type="NCBIfam" id="TIGR02459">
    <property type="entry name" value="CbtB"/>
    <property type="match status" value="1"/>
</dbReference>
<dbReference type="Pfam" id="PF09489">
    <property type="entry name" value="CbtB"/>
    <property type="match status" value="1"/>
</dbReference>
<name>A0A1H6D674_9HYPH</name>
<dbReference type="Proteomes" id="UP000236743">
    <property type="component" value="Unassembled WGS sequence"/>
</dbReference>
<organism evidence="2 3">
    <name type="scientific">Bosea lathyri</name>
    <dbReference type="NCBI Taxonomy" id="1036778"/>
    <lineage>
        <taxon>Bacteria</taxon>
        <taxon>Pseudomonadati</taxon>
        <taxon>Pseudomonadota</taxon>
        <taxon>Alphaproteobacteria</taxon>
        <taxon>Hyphomicrobiales</taxon>
        <taxon>Boseaceae</taxon>
        <taxon>Bosea</taxon>
    </lineage>
</organism>
<accession>A0A1H6D674</accession>
<gene>
    <name evidence="2" type="ORF">SAMN04488115_11659</name>
</gene>
<keyword evidence="1" id="KW-0812">Transmembrane</keyword>
<keyword evidence="3" id="KW-1185">Reference proteome</keyword>